<gene>
    <name evidence="1" type="ORF">SCWH03_51460</name>
</gene>
<sequence length="81" mass="8542">MDLQALAADLIARTEKAVEQIAGLSAHTGITFKVADVVDAVERDLPAGYPEPTAEGALTRRDVIASMAEDVLSGAIYEDRA</sequence>
<comment type="caution">
    <text evidence="1">The sequence shown here is derived from an EMBL/GenBank/DDBJ whole genome shotgun (WGS) entry which is preliminary data.</text>
</comment>
<dbReference type="RefSeq" id="WP_173266536.1">
    <property type="nucleotide sequence ID" value="NZ_BLLG01000021.1"/>
</dbReference>
<evidence type="ECO:0000313" key="2">
    <source>
        <dbReference type="Proteomes" id="UP000484988"/>
    </source>
</evidence>
<keyword evidence="2" id="KW-1185">Reference proteome</keyword>
<dbReference type="Proteomes" id="UP000484988">
    <property type="component" value="Unassembled WGS sequence"/>
</dbReference>
<proteinExistence type="predicted"/>
<evidence type="ECO:0000313" key="1">
    <source>
        <dbReference type="EMBL" id="GFH38883.1"/>
    </source>
</evidence>
<organism evidence="1 2">
    <name type="scientific">Streptomyces pacificus</name>
    <dbReference type="NCBI Taxonomy" id="2705029"/>
    <lineage>
        <taxon>Bacteria</taxon>
        <taxon>Bacillati</taxon>
        <taxon>Actinomycetota</taxon>
        <taxon>Actinomycetes</taxon>
        <taxon>Kitasatosporales</taxon>
        <taxon>Streptomycetaceae</taxon>
        <taxon>Streptomyces</taxon>
    </lineage>
</organism>
<protein>
    <submittedName>
        <fullName evidence="1">Uncharacterized protein</fullName>
    </submittedName>
</protein>
<name>A0A6A0B2C6_9ACTN</name>
<dbReference type="AlphaFoldDB" id="A0A6A0B2C6"/>
<dbReference type="EMBL" id="BLLG01000021">
    <property type="protein sequence ID" value="GFH38883.1"/>
    <property type="molecule type" value="Genomic_DNA"/>
</dbReference>
<reference evidence="1 2" key="1">
    <citation type="submission" date="2020-02" db="EMBL/GenBank/DDBJ databases">
        <title>Whole Genome Shotgun Sequence of Streptomyces sp. strain CWH03.</title>
        <authorList>
            <person name="Dohra H."/>
            <person name="Kodani S."/>
            <person name="Yamamura H."/>
        </authorList>
    </citation>
    <scope>NUCLEOTIDE SEQUENCE [LARGE SCALE GENOMIC DNA]</scope>
    <source>
        <strain evidence="1 2">CWH03</strain>
    </source>
</reference>
<accession>A0A6A0B2C6</accession>